<keyword evidence="3" id="KW-1185">Reference proteome</keyword>
<dbReference type="InterPro" id="IPR014878">
    <property type="entry name" value="THAP4-like_heme-bd"/>
</dbReference>
<dbReference type="EMBL" id="CAJQUM010000001">
    <property type="protein sequence ID" value="CAG4884728.1"/>
    <property type="molecule type" value="Genomic_DNA"/>
</dbReference>
<dbReference type="SUPFAM" id="SSF50814">
    <property type="entry name" value="Lipocalins"/>
    <property type="match status" value="1"/>
</dbReference>
<dbReference type="InterPro" id="IPR012674">
    <property type="entry name" value="Calycin"/>
</dbReference>
<dbReference type="RefSeq" id="WP_220636548.1">
    <property type="nucleotide sequence ID" value="NZ_CAJQUM010000001.1"/>
</dbReference>
<dbReference type="Gene3D" id="2.40.128.20">
    <property type="match status" value="1"/>
</dbReference>
<name>A0A916J781_9PROT</name>
<accession>A0A916J781</accession>
<dbReference type="Proteomes" id="UP000742786">
    <property type="component" value="Unassembled WGS sequence"/>
</dbReference>
<evidence type="ECO:0000313" key="3">
    <source>
        <dbReference type="Proteomes" id="UP000742786"/>
    </source>
</evidence>
<dbReference type="AlphaFoldDB" id="A0A916J781"/>
<protein>
    <recommendedName>
        <fullName evidence="1">THAP4-like heme-binding domain-containing protein</fullName>
    </recommendedName>
</protein>
<dbReference type="Pfam" id="PF08768">
    <property type="entry name" value="THAP4_heme-bd"/>
    <property type="match status" value="1"/>
</dbReference>
<organism evidence="2 3">
    <name type="scientific">Georgfuchsia toluolica</name>
    <dbReference type="NCBI Taxonomy" id="424218"/>
    <lineage>
        <taxon>Bacteria</taxon>
        <taxon>Pseudomonadati</taxon>
        <taxon>Pseudomonadota</taxon>
        <taxon>Betaproteobacteria</taxon>
        <taxon>Nitrosomonadales</taxon>
        <taxon>Sterolibacteriaceae</taxon>
        <taxon>Georgfuchsia</taxon>
    </lineage>
</organism>
<sequence>MSDEARKLSGGVTMAEIMGPRKLGPLTPLVGEWEGDVGVDLSYHNKDDETTQTGYFERAWFRPIPIVENGLQTMEGLNYEMTAWRHGEEAMDPFHDEVGYLLWDKANKQVIRCFAVPRGLAILAGGDAGPRDKSFKFKSEPGSASYGLSQNKYLIERARAIAFECTFTVNDDGTFSYTSDLVLKLAATGREMHHTDRNTLHLVKRIHPSTEKT</sequence>
<proteinExistence type="predicted"/>
<gene>
    <name evidence="2" type="ORF">GTOL_12611</name>
</gene>
<reference evidence="2" key="1">
    <citation type="submission" date="2021-04" db="EMBL/GenBank/DDBJ databases">
        <authorList>
            <person name="Hornung B."/>
        </authorList>
    </citation>
    <scope>NUCLEOTIDE SEQUENCE</scope>
    <source>
        <strain evidence="2">G5G6</strain>
    </source>
</reference>
<evidence type="ECO:0000313" key="2">
    <source>
        <dbReference type="EMBL" id="CAG4884728.1"/>
    </source>
</evidence>
<comment type="caution">
    <text evidence="2">The sequence shown here is derived from an EMBL/GenBank/DDBJ whole genome shotgun (WGS) entry which is preliminary data.</text>
</comment>
<feature type="domain" description="THAP4-like heme-binding" evidence="1">
    <location>
        <begin position="22"/>
        <end position="201"/>
    </location>
</feature>
<evidence type="ECO:0000259" key="1">
    <source>
        <dbReference type="Pfam" id="PF08768"/>
    </source>
</evidence>